<dbReference type="InterPro" id="IPR036291">
    <property type="entry name" value="NAD(P)-bd_dom_sf"/>
</dbReference>
<dbReference type="Gene3D" id="3.40.50.720">
    <property type="entry name" value="NAD(P)-binding Rossmann-like Domain"/>
    <property type="match status" value="1"/>
</dbReference>
<dbReference type="GO" id="GO:0005777">
    <property type="term" value="C:peroxisome"/>
    <property type="evidence" value="ECO:0007669"/>
    <property type="project" value="TreeGrafter"/>
</dbReference>
<comment type="caution">
    <text evidence="3">The sequence shown here is derived from an EMBL/GenBank/DDBJ whole genome shotgun (WGS) entry which is preliminary data.</text>
</comment>
<keyword evidence="1" id="KW-0443">Lipid metabolism</keyword>
<dbReference type="Pfam" id="PF07993">
    <property type="entry name" value="NAD_binding_4"/>
    <property type="match status" value="1"/>
</dbReference>
<keyword evidence="1" id="KW-0560">Oxidoreductase</keyword>
<evidence type="ECO:0000313" key="4">
    <source>
        <dbReference type="Proteomes" id="UP001159042"/>
    </source>
</evidence>
<dbReference type="SUPFAM" id="SSF51735">
    <property type="entry name" value="NAD(P)-binding Rossmann-fold domains"/>
    <property type="match status" value="1"/>
</dbReference>
<organism evidence="3 4">
    <name type="scientific">Exocentrus adspersus</name>
    <dbReference type="NCBI Taxonomy" id="1586481"/>
    <lineage>
        <taxon>Eukaryota</taxon>
        <taxon>Metazoa</taxon>
        <taxon>Ecdysozoa</taxon>
        <taxon>Arthropoda</taxon>
        <taxon>Hexapoda</taxon>
        <taxon>Insecta</taxon>
        <taxon>Pterygota</taxon>
        <taxon>Neoptera</taxon>
        <taxon>Endopterygota</taxon>
        <taxon>Coleoptera</taxon>
        <taxon>Polyphaga</taxon>
        <taxon>Cucujiformia</taxon>
        <taxon>Chrysomeloidea</taxon>
        <taxon>Cerambycidae</taxon>
        <taxon>Lamiinae</taxon>
        <taxon>Acanthocinini</taxon>
        <taxon>Exocentrus</taxon>
    </lineage>
</organism>
<feature type="domain" description="Thioester reductase (TE)" evidence="2">
    <location>
        <begin position="97"/>
        <end position="173"/>
    </location>
</feature>
<proteinExistence type="inferred from homology"/>
<feature type="non-terminal residue" evidence="3">
    <location>
        <position position="190"/>
    </location>
</feature>
<dbReference type="EMBL" id="JANEYG010000557">
    <property type="protein sequence ID" value="KAJ8909457.1"/>
    <property type="molecule type" value="Genomic_DNA"/>
</dbReference>
<keyword evidence="1" id="KW-0444">Lipid biosynthesis</keyword>
<sequence>MLLLKSRPEILFHKGVDPPKDLVKNDDWTNGSEQNFLLTPIQTFYENTNIFVTGGTGFLGVLLIEKLLISCPGISKIYMLLRTKKGKAVQSRLDELLEDDVNIVFHCAATVRFNETLRKACFINVRGVREVVKLAHQMPNLKSFIHVSTAYSNCIHNFIKEEIYPPPIDYNKLLNVVEALPDDALEIITH</sequence>
<comment type="similarity">
    <text evidence="1">Belongs to the fatty acyl-CoA reductase family.</text>
</comment>
<dbReference type="GO" id="GO:0035336">
    <property type="term" value="P:long-chain fatty-acyl-CoA metabolic process"/>
    <property type="evidence" value="ECO:0007669"/>
    <property type="project" value="TreeGrafter"/>
</dbReference>
<keyword evidence="1" id="KW-0521">NADP</keyword>
<protein>
    <recommendedName>
        <fullName evidence="1">Fatty acyl-CoA reductase</fullName>
        <ecNumber evidence="1">1.2.1.84</ecNumber>
    </recommendedName>
</protein>
<dbReference type="InterPro" id="IPR013120">
    <property type="entry name" value="FAR_NAD-bd"/>
</dbReference>
<reference evidence="3 4" key="1">
    <citation type="journal article" date="2023" name="Insect Mol. Biol.">
        <title>Genome sequencing provides insights into the evolution of gene families encoding plant cell wall-degrading enzymes in longhorned beetles.</title>
        <authorList>
            <person name="Shin N.R."/>
            <person name="Okamura Y."/>
            <person name="Kirsch R."/>
            <person name="Pauchet Y."/>
        </authorList>
    </citation>
    <scope>NUCLEOTIDE SEQUENCE [LARGE SCALE GENOMIC DNA]</scope>
    <source>
        <strain evidence="3">EAD_L_NR</strain>
    </source>
</reference>
<dbReference type="InterPro" id="IPR026055">
    <property type="entry name" value="FAR"/>
</dbReference>
<dbReference type="Proteomes" id="UP001159042">
    <property type="component" value="Unassembled WGS sequence"/>
</dbReference>
<name>A0AAV8V634_9CUCU</name>
<comment type="catalytic activity">
    <reaction evidence="1">
        <text>a long-chain fatty acyl-CoA + 2 NADPH + 2 H(+) = a long-chain primary fatty alcohol + 2 NADP(+) + CoA</text>
        <dbReference type="Rhea" id="RHEA:52716"/>
        <dbReference type="ChEBI" id="CHEBI:15378"/>
        <dbReference type="ChEBI" id="CHEBI:57287"/>
        <dbReference type="ChEBI" id="CHEBI:57783"/>
        <dbReference type="ChEBI" id="CHEBI:58349"/>
        <dbReference type="ChEBI" id="CHEBI:77396"/>
        <dbReference type="ChEBI" id="CHEBI:83139"/>
        <dbReference type="EC" id="1.2.1.84"/>
    </reaction>
</comment>
<evidence type="ECO:0000259" key="2">
    <source>
        <dbReference type="Pfam" id="PF07993"/>
    </source>
</evidence>
<dbReference type="PANTHER" id="PTHR11011">
    <property type="entry name" value="MALE STERILITY PROTEIN 2-RELATED"/>
    <property type="match status" value="1"/>
</dbReference>
<accession>A0AAV8V634</accession>
<keyword evidence="4" id="KW-1185">Reference proteome</keyword>
<dbReference type="PANTHER" id="PTHR11011:SF60">
    <property type="entry name" value="FATTY ACYL-COA REDUCTASE-RELATED"/>
    <property type="match status" value="1"/>
</dbReference>
<dbReference type="GO" id="GO:0080019">
    <property type="term" value="F:alcohol-forming very long-chain fatty acyl-CoA reductase activity"/>
    <property type="evidence" value="ECO:0007669"/>
    <property type="project" value="InterPro"/>
</dbReference>
<gene>
    <name evidence="3" type="ORF">NQ315_008324</name>
</gene>
<comment type="function">
    <text evidence="1">Catalyzes the reduction of fatty acyl-CoA to fatty alcohols.</text>
</comment>
<dbReference type="EC" id="1.2.1.84" evidence="1"/>
<evidence type="ECO:0000256" key="1">
    <source>
        <dbReference type="RuleBase" id="RU363097"/>
    </source>
</evidence>
<dbReference type="AlphaFoldDB" id="A0AAV8V634"/>
<evidence type="ECO:0000313" key="3">
    <source>
        <dbReference type="EMBL" id="KAJ8909457.1"/>
    </source>
</evidence>
<dbReference type="GO" id="GO:0102965">
    <property type="term" value="F:alcohol-forming long-chain fatty acyl-CoA reductase activity"/>
    <property type="evidence" value="ECO:0007669"/>
    <property type="project" value="UniProtKB-EC"/>
</dbReference>